<keyword evidence="3" id="KW-0238">DNA-binding</keyword>
<reference evidence="8" key="1">
    <citation type="journal article" date="2019" name="Syst. Appl. Microbiol.">
        <title>Flavobacterium circumlabens sp. nov. and Flavobacterium cupreum sp. nov., two psychrotrophic species isolated from Antarctic environmental samples.</title>
        <authorList>
            <person name="Kralova S."/>
            <person name="Busse H.-J."/>
            <person name="Svec P."/>
            <person name="Maslanova I."/>
            <person name="Stankova E."/>
            <person name="Bartak M."/>
            <person name="Sedlacek I."/>
        </authorList>
    </citation>
    <scope>NUCLEOTIDE SEQUENCE [LARGE SCALE GENOMIC DNA]</scope>
    <source>
        <strain evidence="8">CCM 8825</strain>
    </source>
</reference>
<dbReference type="EMBL" id="QWDM01000046">
    <property type="protein sequence ID" value="RUT67692.1"/>
    <property type="molecule type" value="Genomic_DNA"/>
</dbReference>
<evidence type="ECO:0000256" key="5">
    <source>
        <dbReference type="SAM" id="MobiDB-lite"/>
    </source>
</evidence>
<evidence type="ECO:0000256" key="4">
    <source>
        <dbReference type="ARBA" id="ARBA00023172"/>
    </source>
</evidence>
<dbReference type="InterPro" id="IPR002559">
    <property type="entry name" value="Transposase_11"/>
</dbReference>
<dbReference type="InterPro" id="IPR012337">
    <property type="entry name" value="RNaseH-like_sf"/>
</dbReference>
<gene>
    <name evidence="7" type="ORF">D0817_25080</name>
</gene>
<protein>
    <submittedName>
        <fullName evidence="7">IS4 family transposase</fullName>
    </submittedName>
</protein>
<comment type="similarity">
    <text evidence="1">Belongs to the transposase 11 family.</text>
</comment>
<evidence type="ECO:0000259" key="6">
    <source>
        <dbReference type="Pfam" id="PF01609"/>
    </source>
</evidence>
<dbReference type="AlphaFoldDB" id="A0A433ZZZ7"/>
<feature type="domain" description="Transposase IS4-like" evidence="6">
    <location>
        <begin position="76"/>
        <end position="292"/>
    </location>
</feature>
<dbReference type="NCBIfam" id="NF033592">
    <property type="entry name" value="transpos_IS4_1"/>
    <property type="match status" value="1"/>
</dbReference>
<dbReference type="PANTHER" id="PTHR33258:SF1">
    <property type="entry name" value="TRANSPOSASE INSL FOR INSERTION SEQUENCE ELEMENT IS186A-RELATED"/>
    <property type="match status" value="1"/>
</dbReference>
<dbReference type="GO" id="GO:0003677">
    <property type="term" value="F:DNA binding"/>
    <property type="evidence" value="ECO:0007669"/>
    <property type="project" value="UniProtKB-KW"/>
</dbReference>
<sequence>MFALVAVLLSGMRKSIQSELDEFFAHLEQRAQLARHVSERAFFGARAKLAANAIPLLNEWLLQESDRRGFVPRWHGLRLVAADASTLKFGHRASHVPRAASTDQIAFGLFLPGAEMMLAASLHSIHENERQMLFQHLDLLGSGDVLLMDRGYPCRWLVALLNHRGIGFCMRVEKEGNTGFACVRDFLRTGLQEKIVTLAAPDKADAADYECPATAQTVRLVRHVASTGKVRVLMTNLLDSELFPAADFGDLYHKRWRIEEAFKRLKTRLNLEHVSGLSQLAAMQDFSAKIICDNLQALAAAAATNDFPIAPTRRVNRTYAHTVLKPLLPSLLLRCADVIDLLRDALMLIARKTYFHKPGQSKARKKQAKPHKPMTQKPC</sequence>
<dbReference type="Pfam" id="PF01609">
    <property type="entry name" value="DDE_Tnp_1"/>
    <property type="match status" value="1"/>
</dbReference>
<evidence type="ECO:0000313" key="7">
    <source>
        <dbReference type="EMBL" id="RUT67692.1"/>
    </source>
</evidence>
<comment type="caution">
    <text evidence="7">The sequence shown here is derived from an EMBL/GenBank/DDBJ whole genome shotgun (WGS) entry which is preliminary data.</text>
</comment>
<organism evidence="7 8">
    <name type="scientific">Flavobacterium cupreum</name>
    <dbReference type="NCBI Taxonomy" id="2133766"/>
    <lineage>
        <taxon>Bacteria</taxon>
        <taxon>Pseudomonadati</taxon>
        <taxon>Bacteroidota</taxon>
        <taxon>Flavobacteriia</taxon>
        <taxon>Flavobacteriales</taxon>
        <taxon>Flavobacteriaceae</taxon>
        <taxon>Flavobacterium</taxon>
    </lineage>
</organism>
<evidence type="ECO:0000256" key="3">
    <source>
        <dbReference type="ARBA" id="ARBA00023125"/>
    </source>
</evidence>
<evidence type="ECO:0000256" key="2">
    <source>
        <dbReference type="ARBA" id="ARBA00022578"/>
    </source>
</evidence>
<dbReference type="Gene3D" id="3.90.350.10">
    <property type="entry name" value="Transposase Inhibitor Protein From Tn5, Chain A, domain 1"/>
    <property type="match status" value="1"/>
</dbReference>
<name>A0A433ZZZ7_9FLAO</name>
<dbReference type="SUPFAM" id="SSF53098">
    <property type="entry name" value="Ribonuclease H-like"/>
    <property type="match status" value="1"/>
</dbReference>
<dbReference type="OrthoDB" id="1308160at2"/>
<dbReference type="InterPro" id="IPR047952">
    <property type="entry name" value="Transpos_IS4"/>
</dbReference>
<keyword evidence="8" id="KW-1185">Reference proteome</keyword>
<feature type="region of interest" description="Disordered" evidence="5">
    <location>
        <begin position="359"/>
        <end position="379"/>
    </location>
</feature>
<evidence type="ECO:0000313" key="8">
    <source>
        <dbReference type="Proteomes" id="UP000288102"/>
    </source>
</evidence>
<proteinExistence type="inferred from homology"/>
<feature type="compositionally biased region" description="Basic residues" evidence="5">
    <location>
        <begin position="362"/>
        <end position="379"/>
    </location>
</feature>
<dbReference type="Proteomes" id="UP000288102">
    <property type="component" value="Unassembled WGS sequence"/>
</dbReference>
<evidence type="ECO:0000256" key="1">
    <source>
        <dbReference type="ARBA" id="ARBA00010075"/>
    </source>
</evidence>
<keyword evidence="4" id="KW-0233">DNA recombination</keyword>
<dbReference type="GO" id="GO:0006313">
    <property type="term" value="P:DNA transposition"/>
    <property type="evidence" value="ECO:0007669"/>
    <property type="project" value="InterPro"/>
</dbReference>
<accession>A0A433ZZZ7</accession>
<dbReference type="GO" id="GO:0004803">
    <property type="term" value="F:transposase activity"/>
    <property type="evidence" value="ECO:0007669"/>
    <property type="project" value="InterPro"/>
</dbReference>
<dbReference type="PANTHER" id="PTHR33258">
    <property type="entry name" value="TRANSPOSASE INSL FOR INSERTION SEQUENCE ELEMENT IS186A-RELATED"/>
    <property type="match status" value="1"/>
</dbReference>
<keyword evidence="2" id="KW-0815">Transposition</keyword>